<gene>
    <name evidence="2" type="ORF">S12H4_28474</name>
</gene>
<accession>X1TBK8</accession>
<proteinExistence type="predicted"/>
<keyword evidence="1" id="KW-0175">Coiled coil</keyword>
<feature type="coiled-coil region" evidence="1">
    <location>
        <begin position="93"/>
        <end position="127"/>
    </location>
</feature>
<feature type="non-terminal residue" evidence="2">
    <location>
        <position position="1"/>
    </location>
</feature>
<organism evidence="2">
    <name type="scientific">marine sediment metagenome</name>
    <dbReference type="NCBI Taxonomy" id="412755"/>
    <lineage>
        <taxon>unclassified sequences</taxon>
        <taxon>metagenomes</taxon>
        <taxon>ecological metagenomes</taxon>
    </lineage>
</organism>
<evidence type="ECO:0000256" key="1">
    <source>
        <dbReference type="SAM" id="Coils"/>
    </source>
</evidence>
<reference evidence="2" key="1">
    <citation type="journal article" date="2014" name="Front. Microbiol.">
        <title>High frequency of phylogenetically diverse reductive dehalogenase-homologous genes in deep subseafloor sedimentary metagenomes.</title>
        <authorList>
            <person name="Kawai M."/>
            <person name="Futagami T."/>
            <person name="Toyoda A."/>
            <person name="Takaki Y."/>
            <person name="Nishi S."/>
            <person name="Hori S."/>
            <person name="Arai W."/>
            <person name="Tsubouchi T."/>
            <person name="Morono Y."/>
            <person name="Uchiyama I."/>
            <person name="Ito T."/>
            <person name="Fujiyama A."/>
            <person name="Inagaki F."/>
            <person name="Takami H."/>
        </authorList>
    </citation>
    <scope>NUCLEOTIDE SEQUENCE</scope>
    <source>
        <strain evidence="2">Expedition CK06-06</strain>
    </source>
</reference>
<name>X1TBK8_9ZZZZ</name>
<dbReference type="AlphaFoldDB" id="X1TBK8"/>
<dbReference type="EMBL" id="BARW01016336">
    <property type="protein sequence ID" value="GAJ02644.1"/>
    <property type="molecule type" value="Genomic_DNA"/>
</dbReference>
<evidence type="ECO:0000313" key="2">
    <source>
        <dbReference type="EMBL" id="GAJ02644.1"/>
    </source>
</evidence>
<protein>
    <submittedName>
        <fullName evidence="2">Uncharacterized protein</fullName>
    </submittedName>
</protein>
<sequence>LDEKAKEIATLSERHRKELESVSADYQAEIDALQGNSGIREEYEALKIKHADLTKSLDDISAAHASEIESFTAKHAELSKSHTDATGNHAKQLEKLKQDHAAVIVTLDNKEREHQKLVDELKSSHAKNLDDAHDRAITAEHASHAAELDQIQASHNEALAAVKQQVTEIHAAELKRLQASHEKAIAELSQQHSASQEAATSSAKALKVSALNIPLPPRTY</sequence>
<comment type="caution">
    <text evidence="2">The sequence shown here is derived from an EMBL/GenBank/DDBJ whole genome shotgun (WGS) entry which is preliminary data.</text>
</comment>